<keyword evidence="3" id="KW-1185">Reference proteome</keyword>
<protein>
    <submittedName>
        <fullName evidence="2">Uncharacterized protein</fullName>
    </submittedName>
</protein>
<feature type="chain" id="PRO_5012479733" evidence="1">
    <location>
        <begin position="22"/>
        <end position="130"/>
    </location>
</feature>
<evidence type="ECO:0000313" key="2">
    <source>
        <dbReference type="EMBL" id="OKL39206.1"/>
    </source>
</evidence>
<sequence>MRYTSVLCLLCLLFMAVTCKKNDKVAAQLAGKVWLHSFEEDEEGLWVYRPNTYDFPPSRGRTGFSIEPGGVFKRFEIAPTDGLQEEVGEWEQLQKDLVQVRMAEGSTPPTEYRIQIVSLSDDLLKVKRIE</sequence>
<reference evidence="2 3" key="1">
    <citation type="submission" date="2016-03" db="EMBL/GenBank/DDBJ databases">
        <title>Genome sequence of Pontibacter sp. nov., of the family cytophagaceae, isolated from marine sediment of the Yellow Sea, China.</title>
        <authorList>
            <person name="Zhang G."/>
            <person name="Zhang R."/>
        </authorList>
    </citation>
    <scope>NUCLEOTIDE SEQUENCE [LARGE SCALE GENOMIC DNA]</scope>
    <source>
        <strain evidence="2 3">S10-8</strain>
    </source>
</reference>
<gene>
    <name evidence="2" type="ORF">A3841_04490</name>
</gene>
<dbReference type="OrthoDB" id="2651079at2"/>
<dbReference type="AlphaFoldDB" id="A0A1Q5PAE1"/>
<dbReference type="RefSeq" id="WP_073854129.1">
    <property type="nucleotide sequence ID" value="NZ_LVWA01000010.1"/>
</dbReference>
<dbReference type="STRING" id="1797110.A3841_04490"/>
<proteinExistence type="predicted"/>
<accession>A0A1Q5PAE1</accession>
<organism evidence="2 3">
    <name type="scientific">Pontibacter flavimaris</name>
    <dbReference type="NCBI Taxonomy" id="1797110"/>
    <lineage>
        <taxon>Bacteria</taxon>
        <taxon>Pseudomonadati</taxon>
        <taxon>Bacteroidota</taxon>
        <taxon>Cytophagia</taxon>
        <taxon>Cytophagales</taxon>
        <taxon>Hymenobacteraceae</taxon>
        <taxon>Pontibacter</taxon>
    </lineage>
</organism>
<dbReference type="EMBL" id="LVWA01000010">
    <property type="protein sequence ID" value="OKL39206.1"/>
    <property type="molecule type" value="Genomic_DNA"/>
</dbReference>
<comment type="caution">
    <text evidence="2">The sequence shown here is derived from an EMBL/GenBank/DDBJ whole genome shotgun (WGS) entry which is preliminary data.</text>
</comment>
<name>A0A1Q5PAE1_9BACT</name>
<feature type="signal peptide" evidence="1">
    <location>
        <begin position="1"/>
        <end position="21"/>
    </location>
</feature>
<evidence type="ECO:0000256" key="1">
    <source>
        <dbReference type="SAM" id="SignalP"/>
    </source>
</evidence>
<evidence type="ECO:0000313" key="3">
    <source>
        <dbReference type="Proteomes" id="UP000186551"/>
    </source>
</evidence>
<dbReference type="Proteomes" id="UP000186551">
    <property type="component" value="Unassembled WGS sequence"/>
</dbReference>
<keyword evidence="1" id="KW-0732">Signal</keyword>